<protein>
    <submittedName>
        <fullName evidence="2">Uncharacterized protein</fullName>
    </submittedName>
</protein>
<proteinExistence type="predicted"/>
<keyword evidence="1" id="KW-0812">Transmembrane</keyword>
<organism evidence="2">
    <name type="scientific">viral metagenome</name>
    <dbReference type="NCBI Taxonomy" id="1070528"/>
    <lineage>
        <taxon>unclassified sequences</taxon>
        <taxon>metagenomes</taxon>
        <taxon>organismal metagenomes</taxon>
    </lineage>
</organism>
<dbReference type="InterPro" id="IPR045364">
    <property type="entry name" value="DUF5883"/>
</dbReference>
<name>A0A6C0CZ23_9ZZZZ</name>
<dbReference type="AlphaFoldDB" id="A0A6C0CZ23"/>
<accession>A0A6C0CZ23</accession>
<evidence type="ECO:0000256" key="1">
    <source>
        <dbReference type="SAM" id="Phobius"/>
    </source>
</evidence>
<feature type="transmembrane region" description="Helical" evidence="1">
    <location>
        <begin position="6"/>
        <end position="21"/>
    </location>
</feature>
<keyword evidence="1" id="KW-0472">Membrane</keyword>
<sequence length="152" mass="17469">MKLAFLVYIIIAALICTYAVLKERIESGCVGLTISKPCCDDENSVYVKGTQLQPNDTLPQMLTRLHNCLSVHEKAGVWKKCYILGTVMLLFVILSTQLSPTENKMSKWTIISLHLIFIGILYFYNNYNNYHIFRKLKNNGEKILAELNKRYS</sequence>
<reference evidence="2" key="1">
    <citation type="journal article" date="2020" name="Nature">
        <title>Giant virus diversity and host interactions through global metagenomics.</title>
        <authorList>
            <person name="Schulz F."/>
            <person name="Roux S."/>
            <person name="Paez-Espino D."/>
            <person name="Jungbluth S."/>
            <person name="Walsh D.A."/>
            <person name="Denef V.J."/>
            <person name="McMahon K.D."/>
            <person name="Konstantinidis K.T."/>
            <person name="Eloe-Fadrosh E.A."/>
            <person name="Kyrpides N.C."/>
            <person name="Woyke T."/>
        </authorList>
    </citation>
    <scope>NUCLEOTIDE SEQUENCE</scope>
    <source>
        <strain evidence="2">GVMAG-M-3300023174-102</strain>
    </source>
</reference>
<feature type="transmembrane region" description="Helical" evidence="1">
    <location>
        <begin position="81"/>
        <end position="99"/>
    </location>
</feature>
<keyword evidence="1" id="KW-1133">Transmembrane helix</keyword>
<dbReference type="EMBL" id="MN739512">
    <property type="protein sequence ID" value="QHT09517.1"/>
    <property type="molecule type" value="Genomic_DNA"/>
</dbReference>
<dbReference type="Pfam" id="PF19230">
    <property type="entry name" value="DUF5883"/>
    <property type="match status" value="1"/>
</dbReference>
<feature type="transmembrane region" description="Helical" evidence="1">
    <location>
        <begin position="105"/>
        <end position="124"/>
    </location>
</feature>
<evidence type="ECO:0000313" key="2">
    <source>
        <dbReference type="EMBL" id="QHT09517.1"/>
    </source>
</evidence>